<evidence type="ECO:0000259" key="7">
    <source>
        <dbReference type="PROSITE" id="PS50850"/>
    </source>
</evidence>
<evidence type="ECO:0000256" key="5">
    <source>
        <dbReference type="ARBA" id="ARBA00023136"/>
    </source>
</evidence>
<dbReference type="Pfam" id="PF07690">
    <property type="entry name" value="MFS_1"/>
    <property type="match status" value="1"/>
</dbReference>
<reference evidence="8" key="1">
    <citation type="submission" date="2022-05" db="EMBL/GenBank/DDBJ databases">
        <authorList>
            <person name="Oliphant S.A."/>
            <person name="Watson-Haigh N.S."/>
            <person name="Sumby K.M."/>
            <person name="Gardner J.M."/>
            <person name="Jiranek V."/>
        </authorList>
    </citation>
    <scope>NUCLEOTIDE SEQUENCE</scope>
    <source>
        <strain evidence="8">KI11_C11</strain>
    </source>
</reference>
<dbReference type="InterPro" id="IPR020846">
    <property type="entry name" value="MFS_dom"/>
</dbReference>
<gene>
    <name evidence="8" type="ORF">M3M39_04825</name>
</gene>
<proteinExistence type="predicted"/>
<organism evidence="8 9">
    <name type="scientific">Fructilactobacillus hinvesii</name>
    <dbReference type="NCBI Taxonomy" id="2940300"/>
    <lineage>
        <taxon>Bacteria</taxon>
        <taxon>Bacillati</taxon>
        <taxon>Bacillota</taxon>
        <taxon>Bacilli</taxon>
        <taxon>Lactobacillales</taxon>
        <taxon>Lactobacillaceae</taxon>
        <taxon>Fructilactobacillus</taxon>
    </lineage>
</organism>
<keyword evidence="2" id="KW-0813">Transport</keyword>
<dbReference type="PROSITE" id="PS50850">
    <property type="entry name" value="MFS"/>
    <property type="match status" value="1"/>
</dbReference>
<dbReference type="Gene3D" id="1.20.1250.20">
    <property type="entry name" value="MFS general substrate transporter like domains"/>
    <property type="match status" value="1"/>
</dbReference>
<keyword evidence="9" id="KW-1185">Reference proteome</keyword>
<comment type="subcellular location">
    <subcellularLocation>
        <location evidence="1">Cell membrane</location>
        <topology evidence="1">Multi-pass membrane protein</topology>
    </subcellularLocation>
</comment>
<evidence type="ECO:0000256" key="6">
    <source>
        <dbReference type="SAM" id="Phobius"/>
    </source>
</evidence>
<dbReference type="RefSeq" id="WP_252796743.1">
    <property type="nucleotide sequence ID" value="NZ_CP097118.1"/>
</dbReference>
<evidence type="ECO:0000256" key="1">
    <source>
        <dbReference type="ARBA" id="ARBA00004651"/>
    </source>
</evidence>
<dbReference type="EMBL" id="CP097118">
    <property type="protein sequence ID" value="USS87447.1"/>
    <property type="molecule type" value="Genomic_DNA"/>
</dbReference>
<feature type="transmembrane region" description="Helical" evidence="6">
    <location>
        <begin position="163"/>
        <end position="182"/>
    </location>
</feature>
<evidence type="ECO:0000313" key="8">
    <source>
        <dbReference type="EMBL" id="USS87447.1"/>
    </source>
</evidence>
<protein>
    <submittedName>
        <fullName evidence="8">MFS transporter</fullName>
    </submittedName>
</protein>
<dbReference type="PANTHER" id="PTHR23530:SF1">
    <property type="entry name" value="PERMEASE, MAJOR FACILITATOR SUPERFAMILY-RELATED"/>
    <property type="match status" value="1"/>
</dbReference>
<dbReference type="Proteomes" id="UP001057025">
    <property type="component" value="Chromosome"/>
</dbReference>
<feature type="transmembrane region" description="Helical" evidence="6">
    <location>
        <begin position="254"/>
        <end position="277"/>
    </location>
</feature>
<evidence type="ECO:0000313" key="9">
    <source>
        <dbReference type="Proteomes" id="UP001057025"/>
    </source>
</evidence>
<keyword evidence="5 6" id="KW-0472">Membrane</keyword>
<feature type="transmembrane region" description="Helical" evidence="6">
    <location>
        <begin position="219"/>
        <end position="242"/>
    </location>
</feature>
<accession>A0ABY5BQW5</accession>
<dbReference type="SUPFAM" id="SSF103473">
    <property type="entry name" value="MFS general substrate transporter"/>
    <property type="match status" value="1"/>
</dbReference>
<evidence type="ECO:0000256" key="3">
    <source>
        <dbReference type="ARBA" id="ARBA00022692"/>
    </source>
</evidence>
<feature type="transmembrane region" description="Helical" evidence="6">
    <location>
        <begin position="60"/>
        <end position="79"/>
    </location>
</feature>
<feature type="transmembrane region" description="Helical" evidence="6">
    <location>
        <begin position="85"/>
        <end position="102"/>
    </location>
</feature>
<feature type="transmembrane region" description="Helical" evidence="6">
    <location>
        <begin position="15"/>
        <end position="39"/>
    </location>
</feature>
<feature type="domain" description="Major facilitator superfamily (MFS) profile" evidence="7">
    <location>
        <begin position="1"/>
        <end position="308"/>
    </location>
</feature>
<feature type="transmembrane region" description="Helical" evidence="6">
    <location>
        <begin position="283"/>
        <end position="303"/>
    </location>
</feature>
<evidence type="ECO:0000256" key="4">
    <source>
        <dbReference type="ARBA" id="ARBA00022989"/>
    </source>
</evidence>
<feature type="transmembrane region" description="Helical" evidence="6">
    <location>
        <begin position="194"/>
        <end position="213"/>
    </location>
</feature>
<dbReference type="PANTHER" id="PTHR23530">
    <property type="entry name" value="TRANSPORT PROTEIN-RELATED"/>
    <property type="match status" value="1"/>
</dbReference>
<name>A0ABY5BQW5_9LACO</name>
<keyword evidence="4 6" id="KW-1133">Transmembrane helix</keyword>
<dbReference type="InterPro" id="IPR036259">
    <property type="entry name" value="MFS_trans_sf"/>
</dbReference>
<dbReference type="InterPro" id="IPR011701">
    <property type="entry name" value="MFS"/>
</dbReference>
<dbReference type="InterPro" id="IPR053160">
    <property type="entry name" value="MFS_DHA3_Transporter"/>
</dbReference>
<feature type="transmembrane region" description="Helical" evidence="6">
    <location>
        <begin position="122"/>
        <end position="151"/>
    </location>
</feature>
<keyword evidence="3 6" id="KW-0812">Transmembrane</keyword>
<evidence type="ECO:0000256" key="2">
    <source>
        <dbReference type="ARBA" id="ARBA00022448"/>
    </source>
</evidence>
<sequence>MELHVNYHLIVPQLIIFSSAILEGIGNALLSGSDTAYFFEALRNHHEGNYYDRIRGQVQLITALATGIATFIGGFLFHYNFTWPYFAQTGFLLGTILLISKLPNEAKSARNLRATNFWQPLVVFRAMLSSGNILVTFLLTGMITAIVNAIFTFMPQTIAKMGFSATSNGLIFMLFSFAGGLVATQSYRILDWKITRIMLFIIVMISVSFLLQIQPMSWLFIIGLGILYITVDFLDPLVMTILNQWVQDRERATFLSGLAFLITILTVIFNPLISLLLTRLGVITMLGIVAGFTILSILFLILMDHQDKLK</sequence>